<organism evidence="1 2">
    <name type="scientific">Streptomyces changanensis</name>
    <dbReference type="NCBI Taxonomy" id="2964669"/>
    <lineage>
        <taxon>Bacteria</taxon>
        <taxon>Bacillati</taxon>
        <taxon>Actinomycetota</taxon>
        <taxon>Actinomycetes</taxon>
        <taxon>Kitasatosporales</taxon>
        <taxon>Streptomycetaceae</taxon>
        <taxon>Streptomyces</taxon>
    </lineage>
</organism>
<protein>
    <submittedName>
        <fullName evidence="1">Uncharacterized protein</fullName>
    </submittedName>
</protein>
<sequence>MKDEVAVGRRVVFGQDLEFWRVDAVEEIPVAVVGRLEAVYPIVGALIEQG</sequence>
<dbReference type="RefSeq" id="WP_157901831.1">
    <property type="nucleotide sequence ID" value="NZ_CP102332.1"/>
</dbReference>
<proteinExistence type="predicted"/>
<gene>
    <name evidence="1" type="ORF">NRO40_26150</name>
</gene>
<accession>A0ABY5ND64</accession>
<reference evidence="1" key="1">
    <citation type="submission" date="2022-08" db="EMBL/GenBank/DDBJ databases">
        <title>Streptomyces changanensis sp. nov., an actinomycete isolated from soil.</title>
        <authorList>
            <person name="Wu H."/>
            <person name="Han L."/>
        </authorList>
    </citation>
    <scope>NUCLEOTIDE SEQUENCE</scope>
    <source>
        <strain evidence="1">HL-66</strain>
    </source>
</reference>
<dbReference type="Proteomes" id="UP001060150">
    <property type="component" value="Chromosome"/>
</dbReference>
<keyword evidence="2" id="KW-1185">Reference proteome</keyword>
<evidence type="ECO:0000313" key="2">
    <source>
        <dbReference type="Proteomes" id="UP001060150"/>
    </source>
</evidence>
<name>A0ABY5ND64_9ACTN</name>
<dbReference type="EMBL" id="CP102332">
    <property type="protein sequence ID" value="UUS33960.1"/>
    <property type="molecule type" value="Genomic_DNA"/>
</dbReference>
<evidence type="ECO:0000313" key="1">
    <source>
        <dbReference type="EMBL" id="UUS33960.1"/>
    </source>
</evidence>